<dbReference type="Pfam" id="PF07495">
    <property type="entry name" value="Y_Y_Y"/>
    <property type="match status" value="1"/>
</dbReference>
<evidence type="ECO:0000313" key="4">
    <source>
        <dbReference type="Proteomes" id="UP000007364"/>
    </source>
</evidence>
<dbReference type="Gene3D" id="2.60.40.10">
    <property type="entry name" value="Immunoglobulins"/>
    <property type="match status" value="1"/>
</dbReference>
<dbReference type="Gene3D" id="2.130.10.10">
    <property type="entry name" value="YVTN repeat-like/Quinoprotein amine dehydrogenase"/>
    <property type="match status" value="2"/>
</dbReference>
<dbReference type="GO" id="GO:0000155">
    <property type="term" value="F:phosphorelay sensor kinase activity"/>
    <property type="evidence" value="ECO:0007669"/>
    <property type="project" value="TreeGrafter"/>
</dbReference>
<dbReference type="InterPro" id="IPR036890">
    <property type="entry name" value="HATPase_C_sf"/>
</dbReference>
<proteinExistence type="predicted"/>
<dbReference type="SUPFAM" id="SSF63829">
    <property type="entry name" value="Calcium-dependent phosphotriesterase"/>
    <property type="match status" value="1"/>
</dbReference>
<evidence type="ECO:0000313" key="3">
    <source>
        <dbReference type="EMBL" id="EKF56813.1"/>
    </source>
</evidence>
<dbReference type="PANTHER" id="PTHR43547">
    <property type="entry name" value="TWO-COMPONENT HISTIDINE KINASE"/>
    <property type="match status" value="1"/>
</dbReference>
<dbReference type="STRING" id="555500.I215_01325"/>
<dbReference type="EMBL" id="AMSG01000001">
    <property type="protein sequence ID" value="EKF56813.1"/>
    <property type="molecule type" value="Genomic_DNA"/>
</dbReference>
<dbReference type="eggNOG" id="COG3292">
    <property type="taxonomic scope" value="Bacteria"/>
</dbReference>
<dbReference type="Pfam" id="PF02518">
    <property type="entry name" value="HATPase_c"/>
    <property type="match status" value="1"/>
</dbReference>
<dbReference type="AlphaFoldDB" id="K2P766"/>
<evidence type="ECO:0000259" key="2">
    <source>
        <dbReference type="SMART" id="SM00387"/>
    </source>
</evidence>
<reference evidence="3 4" key="1">
    <citation type="journal article" date="2012" name="J. Bacteriol.">
        <title>Genome Sequence of Galbibacter marinum Type Strain ck-I2-15.</title>
        <authorList>
            <person name="Lai Q."/>
            <person name="Li C."/>
            <person name="Shao Z."/>
        </authorList>
    </citation>
    <scope>NUCLEOTIDE SEQUENCE [LARGE SCALE GENOMIC DNA]</scope>
    <source>
        <strain evidence="4">ck-I2-15</strain>
    </source>
</reference>
<dbReference type="InterPro" id="IPR011110">
    <property type="entry name" value="Reg_prop"/>
</dbReference>
<dbReference type="InterPro" id="IPR011495">
    <property type="entry name" value="Sig_transdc_His_kin_sub2_dim/P"/>
</dbReference>
<evidence type="ECO:0000256" key="1">
    <source>
        <dbReference type="ARBA" id="ARBA00022553"/>
    </source>
</evidence>
<dbReference type="SMART" id="SM00387">
    <property type="entry name" value="HATPase_c"/>
    <property type="match status" value="1"/>
</dbReference>
<organism evidence="3 4">
    <name type="scientific">Galbibacter marinus</name>
    <dbReference type="NCBI Taxonomy" id="555500"/>
    <lineage>
        <taxon>Bacteria</taxon>
        <taxon>Pseudomonadati</taxon>
        <taxon>Bacteroidota</taxon>
        <taxon>Flavobacteriia</taxon>
        <taxon>Flavobacteriales</taxon>
        <taxon>Flavobacteriaceae</taxon>
        <taxon>Galbibacter</taxon>
    </lineage>
</organism>
<dbReference type="PANTHER" id="PTHR43547:SF2">
    <property type="entry name" value="HYBRID SIGNAL TRANSDUCTION HISTIDINE KINASE C"/>
    <property type="match status" value="1"/>
</dbReference>
<dbReference type="InterPro" id="IPR003594">
    <property type="entry name" value="HATPase_dom"/>
</dbReference>
<gene>
    <name evidence="3" type="ORF">I215_01325</name>
</gene>
<sequence length="1012" mass="117028">MLKCLLLYTTLLFVLFFEVKAQELPLDTIKVREISQKQGLSQLNALSLEFDNLGYLWIATENGLNRYNGDRMKVFKTSNEPGSLLDDHIRDLYQSNDTLWLATNTNSICAYILNEDQFISFNDKLDFDKFPSLKFAYNITPINERYLLAGTINYCVLIDRKTLSFKKFSITDEMDNEYITSIVPFKKNSFLLSTNYKDCFVFDYKKQKLQPLHATQSKSVNLVLKWGKDRILFATTSGLYVYNTTDNQLKPINTPFQKGEITGLFIWYDNQVLISAANHNYLLDDSYQCREITFLGEKEKTIYTTIRSVEKDIQGGVWLGSEGRGVLYYHPKQQKFTTLRIKVDNAPKEDFISIFNFLKEKDTLWMATEFGIVRYLINQDKYKLYLTNNLDYTLAKDHSGTLWAGGFGDGLLKYNRENDSFDPVLLPITDNEVIHITPISKDSIWVHTWSDGIYSLNINDYKIKQKTINGKSLIRSRNSYIDSSGSIWLASDNGLYQIQDHKTTYYGSLSNERVFSITEDLKNNIWAGTAKGLNKINVATGEVDHFTQQEGLPNDFIYGVEADHKGNIWVSTNFGVSQFNPDTETFTNYTEQDGLQNNEFNGKASYKDDSGRLYFGGMNGFNIINVDSIPINKIPGNTVLEDIQLFGKSIQKNIVYSKELRLSHEQNVITFNYTNLNYLWPEKNLFRFKLEGFDKQWRPVTKERSSTYTNLNPGVYTFKVQGSNNELIWGDIESFKIIINSPWYQKLWFKILLTLFLVMAVSGFVMYRHWKERELNKKLSKRVKDRTYSLLESNLALQTTLEITKKQKENISYLMRELNHRVKNNLQLMTSLIDFQNVTSKSPEHRQQLKQLQSRIFTIAKIHDSLNQQDLNTEQIRLDKFIHQLALDIISFSGSIIKLETNLSSLIVPNDHLTYIGLILNELITNSIKHAFDKEHPNPQVSIFLQKTDQDVILEYSDNGKGFTDFNPHASETMGISLIQLLTEELEMDLEIKSDKGCCFRFIKKVVNSANN</sequence>
<dbReference type="InterPro" id="IPR015943">
    <property type="entry name" value="WD40/YVTN_repeat-like_dom_sf"/>
</dbReference>
<dbReference type="Gene3D" id="3.30.450.20">
    <property type="entry name" value="PAS domain"/>
    <property type="match status" value="1"/>
</dbReference>
<dbReference type="Gene3D" id="3.30.565.10">
    <property type="entry name" value="Histidine kinase-like ATPase, C-terminal domain"/>
    <property type="match status" value="1"/>
</dbReference>
<dbReference type="eggNOG" id="COG3920">
    <property type="taxonomic scope" value="Bacteria"/>
</dbReference>
<feature type="domain" description="Histidine kinase/HSP90-like ATPase" evidence="2">
    <location>
        <begin position="911"/>
        <end position="1008"/>
    </location>
</feature>
<keyword evidence="1" id="KW-0597">Phosphoprotein</keyword>
<dbReference type="Proteomes" id="UP000007364">
    <property type="component" value="Unassembled WGS sequence"/>
</dbReference>
<keyword evidence="4" id="KW-1185">Reference proteome</keyword>
<dbReference type="SUPFAM" id="SSF69322">
    <property type="entry name" value="Tricorn protease domain 2"/>
    <property type="match status" value="1"/>
</dbReference>
<protein>
    <submittedName>
        <fullName evidence="3">Diguanylate cyclase</fullName>
    </submittedName>
</protein>
<dbReference type="Pfam" id="PF07494">
    <property type="entry name" value="Reg_prop"/>
    <property type="match status" value="1"/>
</dbReference>
<dbReference type="OrthoDB" id="358279at2"/>
<dbReference type="Pfam" id="PF07568">
    <property type="entry name" value="HisKA_2"/>
    <property type="match status" value="1"/>
</dbReference>
<dbReference type="SUPFAM" id="SSF55874">
    <property type="entry name" value="ATPase domain of HSP90 chaperone/DNA topoisomerase II/histidine kinase"/>
    <property type="match status" value="1"/>
</dbReference>
<name>K2P766_9FLAO</name>
<dbReference type="InterPro" id="IPR011123">
    <property type="entry name" value="Y_Y_Y"/>
</dbReference>
<comment type="caution">
    <text evidence="3">The sequence shown here is derived from an EMBL/GenBank/DDBJ whole genome shotgun (WGS) entry which is preliminary data.</text>
</comment>
<accession>K2P766</accession>
<dbReference type="InterPro" id="IPR013783">
    <property type="entry name" value="Ig-like_fold"/>
</dbReference>